<proteinExistence type="predicted"/>
<dbReference type="SUPFAM" id="SSF51126">
    <property type="entry name" value="Pectin lyase-like"/>
    <property type="match status" value="1"/>
</dbReference>
<evidence type="ECO:0000313" key="3">
    <source>
        <dbReference type="Proteomes" id="UP001161497"/>
    </source>
</evidence>
<dbReference type="InterPro" id="IPR024535">
    <property type="entry name" value="RHGA/B-epi-like_pectate_lyase"/>
</dbReference>
<reference evidence="2" key="1">
    <citation type="submission" date="2023-03" db="EMBL/GenBank/DDBJ databases">
        <authorList>
            <person name="Cremers G."/>
            <person name="Picone N."/>
        </authorList>
    </citation>
    <scope>NUCLEOTIDE SEQUENCE</scope>
    <source>
        <strain evidence="2">Sample_alias</strain>
    </source>
</reference>
<evidence type="ECO:0000313" key="2">
    <source>
        <dbReference type="EMBL" id="CAI9085011.1"/>
    </source>
</evidence>
<keyword evidence="3" id="KW-1185">Reference proteome</keyword>
<dbReference type="RefSeq" id="WP_009061106.1">
    <property type="nucleotide sequence ID" value="NZ_JAHXRZ010000001.1"/>
</dbReference>
<dbReference type="InterPro" id="IPR011050">
    <property type="entry name" value="Pectin_lyase_fold/virulence"/>
</dbReference>
<name>A0ABN8XCN0_9BACT</name>
<accession>A0ABN8XCN0</accession>
<dbReference type="Gene3D" id="2.160.20.10">
    <property type="entry name" value="Single-stranded right-handed beta-helix, Pectin lyase-like"/>
    <property type="match status" value="1"/>
</dbReference>
<dbReference type="InterPro" id="IPR012334">
    <property type="entry name" value="Pectin_lyas_fold"/>
</dbReference>
<gene>
    <name evidence="2" type="ORF">MFUM_0629</name>
</gene>
<dbReference type="Proteomes" id="UP001161497">
    <property type="component" value="Chromosome"/>
</dbReference>
<sequence length="866" mass="97095">MVRKKIGVSFIFSFCFFLLIESIFGRPTVFWISEPVDPADGVVLYGGGFDPKEEIFLWAVPDDDPKTNYIPFSFAKEKRVAVAPIQVSDQSIKFQIPAVFPPGIFGIEISENRFLINRPQIEWCQPARLLPGLKQDETYPGSELCIIGKNILLTTEDAQRMKVILVPKKDGQPVILEVIEAEKYCCRVKIPDNLSPGEFNLLVHNGHGGPAGWSEAYFLKVVAVNPWPNKIFNVKDYGAKGNGLTDDSEALRKALQAADANGGGIVYIPAGTYKVRGSFFIPPKTLLEGDGMDFSWLKWPDNAPLGEGDFVSTAFFSSGQFSLEELSISIRNAKRVLVDSSALKDEEFMGNSRDWEDLSALFKGKVAPLKESPSDVFIRNVRIQFFPFYGYPKENIESSLLWKILKWGLDRMDGLGYSVALGSLSNVEISGCEIIGLRQRAVHLKNGRITQNSFYNPMGAFCLTEIGGERLFVEDNWFADESSFYRRLLPLRYLYVAHNQFSEFGRGNRKALSFNLNFPMGKKRETPLKHFSLTANLSGNEMSFKENILTKDSLVGQEIVVIGHSSKREFFVRKVIANSEQKITIDRGTPLPVNQEVTIYFLPWDRPLISMVSSSEAIKTTLTEKNISPGLVGMDALIISGKGAGQLRKITALNANTLSLDKPWDIVPDFSSLLLFYQWEGKAIFYENQSQDCRFLFPLSGLAYDVIFDGNQVKRTQGIIASSGFFIQWLNNVLDVAVSYPVVENKDPLDQEIRSLNFGALGFLIDPNMTNLSNVPFEVIRGGILRSNRLAFGHQIIVGLGSEEGEFPAQALLAKDLLIDHNWFEHGLLGIELDKGIRQALLMRNIFFDVKEPIKIKEKKEIIVKD</sequence>
<protein>
    <submittedName>
        <fullName evidence="2">Endopolygalacturonase</fullName>
    </submittedName>
</protein>
<dbReference type="EMBL" id="OX458932">
    <property type="protein sequence ID" value="CAI9085011.1"/>
    <property type="molecule type" value="Genomic_DNA"/>
</dbReference>
<evidence type="ECO:0000259" key="1">
    <source>
        <dbReference type="Pfam" id="PF12708"/>
    </source>
</evidence>
<organism evidence="2 3">
    <name type="scientific">Candidatus Methylacidiphilum fumarolicum</name>
    <dbReference type="NCBI Taxonomy" id="591154"/>
    <lineage>
        <taxon>Bacteria</taxon>
        <taxon>Pseudomonadati</taxon>
        <taxon>Verrucomicrobiota</taxon>
        <taxon>Methylacidiphilae</taxon>
        <taxon>Methylacidiphilales</taxon>
        <taxon>Methylacidiphilaceae</taxon>
        <taxon>Methylacidiphilum (ex Ratnadevi et al. 2023)</taxon>
    </lineage>
</organism>
<feature type="domain" description="Rhamnogalacturonase A/B/Epimerase-like pectate lyase" evidence="1">
    <location>
        <begin position="231"/>
        <end position="343"/>
    </location>
</feature>
<dbReference type="Pfam" id="PF12708">
    <property type="entry name" value="Pect-lyase_RHGA_epim"/>
    <property type="match status" value="1"/>
</dbReference>